<reference evidence="2" key="2">
    <citation type="journal article" date="2013" name="Nat. Genet.">
        <title>The draft genomes of soft-shell turtle and green sea turtle yield insights into the development and evolution of the turtle-specific body plan.</title>
        <authorList>
            <person name="Wang Z."/>
            <person name="Pascual-Anaya J."/>
            <person name="Zadissa A."/>
            <person name="Li W."/>
            <person name="Niimura Y."/>
            <person name="Huang Z."/>
            <person name="Li C."/>
            <person name="White S."/>
            <person name="Xiong Z."/>
            <person name="Fang D."/>
            <person name="Wang B."/>
            <person name="Ming Y."/>
            <person name="Chen Y."/>
            <person name="Zheng Y."/>
            <person name="Kuraku S."/>
            <person name="Pignatelli M."/>
            <person name="Herrero J."/>
            <person name="Beal K."/>
            <person name="Nozawa M."/>
            <person name="Li Q."/>
            <person name="Wang J."/>
            <person name="Zhang H."/>
            <person name="Yu L."/>
            <person name="Shigenobu S."/>
            <person name="Wang J."/>
            <person name="Liu J."/>
            <person name="Flicek P."/>
            <person name="Searle S."/>
            <person name="Wang J."/>
            <person name="Kuratani S."/>
            <person name="Yin Y."/>
            <person name="Aken B."/>
            <person name="Zhang G."/>
            <person name="Irie N."/>
        </authorList>
    </citation>
    <scope>NUCLEOTIDE SEQUENCE [LARGE SCALE GENOMIC DNA]</scope>
    <source>
        <strain evidence="2">Daiwa-1</strain>
    </source>
</reference>
<dbReference type="InterPro" id="IPR012337">
    <property type="entry name" value="RNaseH-like_sf"/>
</dbReference>
<dbReference type="HOGENOM" id="CLU_021316_5_0_1"/>
<proteinExistence type="predicted"/>
<dbReference type="PANTHER" id="PTHR45913">
    <property type="entry name" value="EPM2A-INTERACTING PROTEIN 1"/>
    <property type="match status" value="1"/>
</dbReference>
<reference evidence="1" key="4">
    <citation type="submission" date="2025-09" db="UniProtKB">
        <authorList>
            <consortium name="Ensembl"/>
        </authorList>
    </citation>
    <scope>IDENTIFICATION</scope>
</reference>
<reference evidence="2" key="1">
    <citation type="submission" date="2011-10" db="EMBL/GenBank/DDBJ databases">
        <authorList>
            <consortium name="Soft-shell Turtle Genome Consortium"/>
        </authorList>
    </citation>
    <scope>NUCLEOTIDE SEQUENCE [LARGE SCALE GENOMIC DNA]</scope>
    <source>
        <strain evidence="2">Daiwa-1</strain>
    </source>
</reference>
<evidence type="ECO:0000313" key="1">
    <source>
        <dbReference type="Ensembl" id="ENSPSIP00000016182.1"/>
    </source>
</evidence>
<dbReference type="Proteomes" id="UP000007267">
    <property type="component" value="Unassembled WGS sequence"/>
</dbReference>
<dbReference type="GeneTree" id="ENSGT00940000160436"/>
<dbReference type="PANTHER" id="PTHR45913:SF19">
    <property type="entry name" value="LOW QUALITY PROTEIN: ZINC FINGER BED DOMAIN-CONTAINING PROTEIN 5-LIKE"/>
    <property type="match status" value="1"/>
</dbReference>
<reference evidence="1" key="3">
    <citation type="submission" date="2025-08" db="UniProtKB">
        <authorList>
            <consortium name="Ensembl"/>
        </authorList>
    </citation>
    <scope>IDENTIFICATION</scope>
</reference>
<evidence type="ECO:0000313" key="2">
    <source>
        <dbReference type="Proteomes" id="UP000007267"/>
    </source>
</evidence>
<evidence type="ECO:0008006" key="3">
    <source>
        <dbReference type="Google" id="ProtNLM"/>
    </source>
</evidence>
<name>K7G7C1_PELSI</name>
<protein>
    <recommendedName>
        <fullName evidence="3">HAT C-terminal dimerisation domain-containing protein</fullName>
    </recommendedName>
</protein>
<dbReference type="EMBL" id="AGCU01042741">
    <property type="status" value="NOT_ANNOTATED_CDS"/>
    <property type="molecule type" value="Genomic_DNA"/>
</dbReference>
<dbReference type="AlphaFoldDB" id="K7G7C1"/>
<accession>K7G7C1</accession>
<sequence length="538" mass="61777">LICHTELSNECMKPSKLKCYLECKHPEYASKLIDFFIKKSMKTAFSMGSSNENFVLASYEASKLIAETGERLILPALNIITSRIYGGKKGNQLGSLSLSNNTVKCRTEEMAKNIEETLIHRLKNRQFFALQVDESTDIADTANLKCFVRYDYESSIQKDLLFCKPLPTRTAVEIFKLINDCIMKKCVGLSCDGPQGKAGSCTRLVPWIRAVAPDCVWVPCSIHTSAYAITFVPMPSLLSSTLQECVKFINYIKSHPLNFRIFTALSNKLGSQHEHLLLHCEVQWLLKRNILKRLFEMKDEVLLFLERHPLSAKDVIFTFKDRFHIFDWLTKVAYLCDIFCLLNDLSLNLQSTKINIFKVHEKVERNFKSFCTLTELQEKYAETNISDAISAAIQEHLLGLTSSSNEYFLPTDASKMWSKNLFTVDTENEEILQLSASEVDSLIDLFCETALKENFDKLSLIDFWLSCRNEYSHLSEKAVKFLMPFVTTYKCETSFSSLIFLKNKYRNRLNVEPDLRIKLSSFAPDKFLCDTKQHHPSH</sequence>
<keyword evidence="2" id="KW-1185">Reference proteome</keyword>
<dbReference type="Ensembl" id="ENSPSIT00000016258.1">
    <property type="protein sequence ID" value="ENSPSIP00000016182.1"/>
    <property type="gene ID" value="ENSPSIG00000014425.1"/>
</dbReference>
<dbReference type="eggNOG" id="ENOG502QT83">
    <property type="taxonomic scope" value="Eukaryota"/>
</dbReference>
<organism evidence="1 2">
    <name type="scientific">Pelodiscus sinensis</name>
    <name type="common">Chinese softshell turtle</name>
    <name type="synonym">Trionyx sinensis</name>
    <dbReference type="NCBI Taxonomy" id="13735"/>
    <lineage>
        <taxon>Eukaryota</taxon>
        <taxon>Metazoa</taxon>
        <taxon>Chordata</taxon>
        <taxon>Craniata</taxon>
        <taxon>Vertebrata</taxon>
        <taxon>Euteleostomi</taxon>
        <taxon>Archelosauria</taxon>
        <taxon>Testudinata</taxon>
        <taxon>Testudines</taxon>
        <taxon>Cryptodira</taxon>
        <taxon>Trionychia</taxon>
        <taxon>Trionychidae</taxon>
        <taxon>Pelodiscus</taxon>
    </lineage>
</organism>
<dbReference type="SUPFAM" id="SSF53098">
    <property type="entry name" value="Ribonuclease H-like"/>
    <property type="match status" value="1"/>
</dbReference>